<feature type="compositionally biased region" description="Basic and acidic residues" evidence="1">
    <location>
        <begin position="1"/>
        <end position="19"/>
    </location>
</feature>
<reference evidence="2" key="1">
    <citation type="journal article" date="2023" name="Science">
        <title>Genome structures resolve the early diversification of teleost fishes.</title>
        <authorList>
            <person name="Parey E."/>
            <person name="Louis A."/>
            <person name="Montfort J."/>
            <person name="Bouchez O."/>
            <person name="Roques C."/>
            <person name="Iampietro C."/>
            <person name="Lluch J."/>
            <person name="Castinel A."/>
            <person name="Donnadieu C."/>
            <person name="Desvignes T."/>
            <person name="Floi Bucao C."/>
            <person name="Jouanno E."/>
            <person name="Wen M."/>
            <person name="Mejri S."/>
            <person name="Dirks R."/>
            <person name="Jansen H."/>
            <person name="Henkel C."/>
            <person name="Chen W.J."/>
            <person name="Zahm M."/>
            <person name="Cabau C."/>
            <person name="Klopp C."/>
            <person name="Thompson A.W."/>
            <person name="Robinson-Rechavi M."/>
            <person name="Braasch I."/>
            <person name="Lecointre G."/>
            <person name="Bobe J."/>
            <person name="Postlethwait J.H."/>
            <person name="Berthelot C."/>
            <person name="Roest Crollius H."/>
            <person name="Guiguen Y."/>
        </authorList>
    </citation>
    <scope>NUCLEOTIDE SEQUENCE</scope>
    <source>
        <strain evidence="2">WJC10195</strain>
    </source>
</reference>
<evidence type="ECO:0000313" key="2">
    <source>
        <dbReference type="EMBL" id="KAJ8332976.1"/>
    </source>
</evidence>
<keyword evidence="5" id="KW-1185">Reference proteome</keyword>
<accession>A0A9Q1E6A0</accession>
<dbReference type="Pfam" id="PF15794">
    <property type="entry name" value="CCDC106"/>
    <property type="match status" value="1"/>
</dbReference>
<feature type="compositionally biased region" description="Basic residues" evidence="1">
    <location>
        <begin position="126"/>
        <end position="135"/>
    </location>
</feature>
<evidence type="ECO:0000313" key="4">
    <source>
        <dbReference type="EMBL" id="KAJ8349398.1"/>
    </source>
</evidence>
<dbReference type="EMBL" id="JAINUF010000009">
    <property type="protein sequence ID" value="KAJ8349398.1"/>
    <property type="molecule type" value="Genomic_DNA"/>
</dbReference>
<protein>
    <recommendedName>
        <fullName evidence="6">Coiled-coil domain-containing protein 106-like</fullName>
    </recommendedName>
</protein>
<dbReference type="PANTHER" id="PTHR16477">
    <property type="entry name" value="COILED-COIL DOMAIN-CONTAINING PROTEIN 106"/>
    <property type="match status" value="1"/>
</dbReference>
<gene>
    <name evidence="4" type="ORF">SKAU_G00245280</name>
    <name evidence="3" type="ORF">SKAU_G00414850</name>
    <name evidence="2" type="ORF">SKAU_G00418720</name>
</gene>
<feature type="compositionally biased region" description="Basic and acidic residues" evidence="1">
    <location>
        <begin position="136"/>
        <end position="148"/>
    </location>
</feature>
<dbReference type="Proteomes" id="UP001152622">
    <property type="component" value="Chromosome 24"/>
</dbReference>
<organism evidence="2 5">
    <name type="scientific">Synaphobranchus kaupii</name>
    <name type="common">Kaup's arrowtooth eel</name>
    <dbReference type="NCBI Taxonomy" id="118154"/>
    <lineage>
        <taxon>Eukaryota</taxon>
        <taxon>Metazoa</taxon>
        <taxon>Chordata</taxon>
        <taxon>Craniata</taxon>
        <taxon>Vertebrata</taxon>
        <taxon>Euteleostomi</taxon>
        <taxon>Actinopterygii</taxon>
        <taxon>Neopterygii</taxon>
        <taxon>Teleostei</taxon>
        <taxon>Anguilliformes</taxon>
        <taxon>Synaphobranchidae</taxon>
        <taxon>Synaphobranchus</taxon>
    </lineage>
</organism>
<dbReference type="EMBL" id="JAINUF010000024">
    <property type="protein sequence ID" value="KAJ8332976.1"/>
    <property type="molecule type" value="Genomic_DNA"/>
</dbReference>
<evidence type="ECO:0008006" key="6">
    <source>
        <dbReference type="Google" id="ProtNLM"/>
    </source>
</evidence>
<feature type="region of interest" description="Disordered" evidence="1">
    <location>
        <begin position="69"/>
        <end position="152"/>
    </location>
</feature>
<dbReference type="InterPro" id="IPR031591">
    <property type="entry name" value="CCDC106"/>
</dbReference>
<dbReference type="GO" id="GO:0005654">
    <property type="term" value="C:nucleoplasm"/>
    <property type="evidence" value="ECO:0007669"/>
    <property type="project" value="TreeGrafter"/>
</dbReference>
<name>A0A9Q1E6A0_SYNKA</name>
<dbReference type="AlphaFoldDB" id="A0A9Q1E6A0"/>
<proteinExistence type="predicted"/>
<evidence type="ECO:0000256" key="1">
    <source>
        <dbReference type="SAM" id="MobiDB-lite"/>
    </source>
</evidence>
<feature type="compositionally biased region" description="Basic and acidic residues" evidence="1">
    <location>
        <begin position="69"/>
        <end position="81"/>
    </location>
</feature>
<dbReference type="Proteomes" id="UP001152622">
    <property type="component" value="Chromosome 23"/>
</dbReference>
<dbReference type="EMBL" id="JAINUF010000023">
    <property type="protein sequence ID" value="KAJ8333477.1"/>
    <property type="molecule type" value="Genomic_DNA"/>
</dbReference>
<dbReference type="Proteomes" id="UP001152622">
    <property type="component" value="Chromosome 9"/>
</dbReference>
<evidence type="ECO:0000313" key="3">
    <source>
        <dbReference type="EMBL" id="KAJ8333477.1"/>
    </source>
</evidence>
<comment type="caution">
    <text evidence="2">The sequence shown here is derived from an EMBL/GenBank/DDBJ whole genome shotgun (WGS) entry which is preliminary data.</text>
</comment>
<feature type="region of interest" description="Disordered" evidence="1">
    <location>
        <begin position="1"/>
        <end position="36"/>
    </location>
</feature>
<dbReference type="OrthoDB" id="8853683at2759"/>
<sequence>MDKPTEEKIHIDSSTEKVSSKSPPKRALQLSPLEGSSPTAALELQKLRHMVQLERSRAEKLEEKVKMMEEANKGLKEDKEFLLNQLKPSQAPQMKRKKQDVEVSSDDELSSSSFHSSSTEEEEMPKKKKNKKTHRRREDDSPRFEKNRSRMKTIEGVIHRYKSALKSYKRCGSMKRAFEHERVDRNTIARTAPIAELAIAFPDAFADVPEWDGTIEKMASYADRCRKAISEDMAGKIKAMKKKSQLLPIVYKYT</sequence>
<evidence type="ECO:0000313" key="5">
    <source>
        <dbReference type="Proteomes" id="UP001152622"/>
    </source>
</evidence>
<dbReference type="PANTHER" id="PTHR16477:SF5">
    <property type="entry name" value="COILED-COIL DOMAIN-CONTAINING PROTEIN 106-RELATED"/>
    <property type="match status" value="1"/>
</dbReference>